<dbReference type="AlphaFoldDB" id="T1FEV7"/>
<dbReference type="EMBL" id="AMQM01006882">
    <property type="status" value="NOT_ANNOTATED_CDS"/>
    <property type="molecule type" value="Genomic_DNA"/>
</dbReference>
<protein>
    <submittedName>
        <fullName evidence="1 2">Uncharacterized protein</fullName>
    </submittedName>
</protein>
<dbReference type="EMBL" id="KB097536">
    <property type="protein sequence ID" value="ESN95230.1"/>
    <property type="molecule type" value="Genomic_DNA"/>
</dbReference>
<dbReference type="RefSeq" id="XP_009026635.1">
    <property type="nucleotide sequence ID" value="XM_009028387.1"/>
</dbReference>
<dbReference type="HOGENOM" id="CLU_1697447_0_0_1"/>
<gene>
    <name evidence="2" type="primary">20207356</name>
    <name evidence="1" type="ORF">HELRODRAFT_179566</name>
</gene>
<dbReference type="GeneID" id="20207356"/>
<dbReference type="EnsemblMetazoa" id="HelroT179566">
    <property type="protein sequence ID" value="HelroP179566"/>
    <property type="gene ID" value="HelroG179566"/>
</dbReference>
<dbReference type="Proteomes" id="UP000015101">
    <property type="component" value="Unassembled WGS sequence"/>
</dbReference>
<dbReference type="CTD" id="20207356"/>
<evidence type="ECO:0000313" key="2">
    <source>
        <dbReference type="EnsemblMetazoa" id="HelroP179566"/>
    </source>
</evidence>
<accession>T1FEV7</accession>
<dbReference type="InParanoid" id="T1FEV7"/>
<reference evidence="2" key="3">
    <citation type="submission" date="2015-06" db="UniProtKB">
        <authorList>
            <consortium name="EnsemblMetazoa"/>
        </authorList>
    </citation>
    <scope>IDENTIFICATION</scope>
</reference>
<reference evidence="3" key="1">
    <citation type="submission" date="2012-12" db="EMBL/GenBank/DDBJ databases">
        <authorList>
            <person name="Hellsten U."/>
            <person name="Grimwood J."/>
            <person name="Chapman J.A."/>
            <person name="Shapiro H."/>
            <person name="Aerts A."/>
            <person name="Otillar R.P."/>
            <person name="Terry A.Y."/>
            <person name="Boore J.L."/>
            <person name="Simakov O."/>
            <person name="Marletaz F."/>
            <person name="Cho S.-J."/>
            <person name="Edsinger-Gonzales E."/>
            <person name="Havlak P."/>
            <person name="Kuo D.-H."/>
            <person name="Larsson T."/>
            <person name="Lv J."/>
            <person name="Arendt D."/>
            <person name="Savage R."/>
            <person name="Osoegawa K."/>
            <person name="de Jong P."/>
            <person name="Lindberg D.R."/>
            <person name="Seaver E.C."/>
            <person name="Weisblat D.A."/>
            <person name="Putnam N.H."/>
            <person name="Grigoriev I.V."/>
            <person name="Rokhsar D.S."/>
        </authorList>
    </citation>
    <scope>NUCLEOTIDE SEQUENCE</scope>
</reference>
<sequence length="155" mass="18046">MTLRKEGFLRAAAADHESQCDKSDRRTLANKWRKIINHPRQGQMVFAMSLLDGIIKYVPGSNYILRYDHERRQRIAWRLVAAIDAVITSLHRQDQLEKVLHEAYDGALKNIGEVPFSVVQAFMRSFNEAGKNFNWSATVFNRCLIYLYEEITSFH</sequence>
<name>T1FEV7_HELRO</name>
<evidence type="ECO:0000313" key="3">
    <source>
        <dbReference type="Proteomes" id="UP000015101"/>
    </source>
</evidence>
<evidence type="ECO:0000313" key="1">
    <source>
        <dbReference type="EMBL" id="ESN95230.1"/>
    </source>
</evidence>
<organism evidence="2 3">
    <name type="scientific">Helobdella robusta</name>
    <name type="common">Californian leech</name>
    <dbReference type="NCBI Taxonomy" id="6412"/>
    <lineage>
        <taxon>Eukaryota</taxon>
        <taxon>Metazoa</taxon>
        <taxon>Spiralia</taxon>
        <taxon>Lophotrochozoa</taxon>
        <taxon>Annelida</taxon>
        <taxon>Clitellata</taxon>
        <taxon>Hirudinea</taxon>
        <taxon>Rhynchobdellida</taxon>
        <taxon>Glossiphoniidae</taxon>
        <taxon>Helobdella</taxon>
    </lineage>
</organism>
<dbReference type="KEGG" id="hro:HELRODRAFT_179566"/>
<keyword evidence="3" id="KW-1185">Reference proteome</keyword>
<proteinExistence type="predicted"/>
<reference evidence="1 3" key="2">
    <citation type="journal article" date="2013" name="Nature">
        <title>Insights into bilaterian evolution from three spiralian genomes.</title>
        <authorList>
            <person name="Simakov O."/>
            <person name="Marletaz F."/>
            <person name="Cho S.J."/>
            <person name="Edsinger-Gonzales E."/>
            <person name="Havlak P."/>
            <person name="Hellsten U."/>
            <person name="Kuo D.H."/>
            <person name="Larsson T."/>
            <person name="Lv J."/>
            <person name="Arendt D."/>
            <person name="Savage R."/>
            <person name="Osoegawa K."/>
            <person name="de Jong P."/>
            <person name="Grimwood J."/>
            <person name="Chapman J.A."/>
            <person name="Shapiro H."/>
            <person name="Aerts A."/>
            <person name="Otillar R.P."/>
            <person name="Terry A.Y."/>
            <person name="Boore J.L."/>
            <person name="Grigoriev I.V."/>
            <person name="Lindberg D.R."/>
            <person name="Seaver E.C."/>
            <person name="Weisblat D.A."/>
            <person name="Putnam N.H."/>
            <person name="Rokhsar D.S."/>
        </authorList>
    </citation>
    <scope>NUCLEOTIDE SEQUENCE</scope>
</reference>